<dbReference type="InterPro" id="IPR050109">
    <property type="entry name" value="HTH-type_TetR-like_transc_reg"/>
</dbReference>
<reference evidence="5" key="1">
    <citation type="journal article" date="2019" name="Int. J. Syst. Evol. Microbiol.">
        <title>The Global Catalogue of Microorganisms (GCM) 10K type strain sequencing project: providing services to taxonomists for standard genome sequencing and annotation.</title>
        <authorList>
            <consortium name="The Broad Institute Genomics Platform"/>
            <consortium name="The Broad Institute Genome Sequencing Center for Infectious Disease"/>
            <person name="Wu L."/>
            <person name="Ma J."/>
        </authorList>
    </citation>
    <scope>NUCLEOTIDE SEQUENCE [LARGE SCALE GENOMIC DNA]</scope>
    <source>
        <strain evidence="5">KCTC 42217</strain>
    </source>
</reference>
<dbReference type="Proteomes" id="UP001597387">
    <property type="component" value="Unassembled WGS sequence"/>
</dbReference>
<dbReference type="PANTHER" id="PTHR30328">
    <property type="entry name" value="TRANSCRIPTIONAL REPRESSOR"/>
    <property type="match status" value="1"/>
</dbReference>
<dbReference type="InterPro" id="IPR001647">
    <property type="entry name" value="HTH_TetR"/>
</dbReference>
<dbReference type="SUPFAM" id="SSF46689">
    <property type="entry name" value="Homeodomain-like"/>
    <property type="match status" value="1"/>
</dbReference>
<dbReference type="InterPro" id="IPR023772">
    <property type="entry name" value="DNA-bd_HTH_TetR-type_CS"/>
</dbReference>
<feature type="domain" description="HTH tetR-type" evidence="3">
    <location>
        <begin position="5"/>
        <end position="65"/>
    </location>
</feature>
<dbReference type="RefSeq" id="WP_255900211.1">
    <property type="nucleotide sequence ID" value="NZ_JAFMZO010000002.1"/>
</dbReference>
<dbReference type="Gene3D" id="1.10.10.60">
    <property type="entry name" value="Homeodomain-like"/>
    <property type="match status" value="1"/>
</dbReference>
<dbReference type="EMBL" id="JBHUHZ010000002">
    <property type="protein sequence ID" value="MFD2163794.1"/>
    <property type="molecule type" value="Genomic_DNA"/>
</dbReference>
<dbReference type="Gene3D" id="1.10.357.10">
    <property type="entry name" value="Tetracycline Repressor, domain 2"/>
    <property type="match status" value="1"/>
</dbReference>
<keyword evidence="1 2" id="KW-0238">DNA-binding</keyword>
<sequence>MENQDKKRELIIETAVKRFAHFGLAKTTMTDIASDLSLSKALLYYYFPDKISLYAAVLESIIREMSDSLNKSIAKIKESQKALFFYLTKRHEYILKYHNILDYIRMSGTELPVSVQTILLQARAAEQKLLSSIIQIGVDSGELQVAEVDEASALLLDALMGMRAVALQNKQPFQLQRQQFEALLVRQKQLGEIFLKGLK</sequence>
<evidence type="ECO:0000313" key="4">
    <source>
        <dbReference type="EMBL" id="MFD2163794.1"/>
    </source>
</evidence>
<organism evidence="4 5">
    <name type="scientific">Paradesertivirga mongoliensis</name>
    <dbReference type="NCBI Taxonomy" id="2100740"/>
    <lineage>
        <taxon>Bacteria</taxon>
        <taxon>Pseudomonadati</taxon>
        <taxon>Bacteroidota</taxon>
        <taxon>Sphingobacteriia</taxon>
        <taxon>Sphingobacteriales</taxon>
        <taxon>Sphingobacteriaceae</taxon>
        <taxon>Paradesertivirga</taxon>
    </lineage>
</organism>
<name>A0ABW4ZQC7_9SPHI</name>
<gene>
    <name evidence="4" type="ORF">ACFSJU_15405</name>
</gene>
<dbReference type="InterPro" id="IPR036271">
    <property type="entry name" value="Tet_transcr_reg_TetR-rel_C_sf"/>
</dbReference>
<evidence type="ECO:0000313" key="5">
    <source>
        <dbReference type="Proteomes" id="UP001597387"/>
    </source>
</evidence>
<evidence type="ECO:0000256" key="1">
    <source>
        <dbReference type="ARBA" id="ARBA00023125"/>
    </source>
</evidence>
<evidence type="ECO:0000259" key="3">
    <source>
        <dbReference type="PROSITE" id="PS50977"/>
    </source>
</evidence>
<dbReference type="InterPro" id="IPR009057">
    <property type="entry name" value="Homeodomain-like_sf"/>
</dbReference>
<dbReference type="SUPFAM" id="SSF48498">
    <property type="entry name" value="Tetracyclin repressor-like, C-terminal domain"/>
    <property type="match status" value="1"/>
</dbReference>
<protein>
    <submittedName>
        <fullName evidence="4">TetR/AcrR family transcriptional regulator</fullName>
    </submittedName>
</protein>
<dbReference type="PANTHER" id="PTHR30328:SF54">
    <property type="entry name" value="HTH-TYPE TRANSCRIPTIONAL REPRESSOR SCO4008"/>
    <property type="match status" value="1"/>
</dbReference>
<evidence type="ECO:0000256" key="2">
    <source>
        <dbReference type="PROSITE-ProRule" id="PRU00335"/>
    </source>
</evidence>
<comment type="caution">
    <text evidence="4">The sequence shown here is derived from an EMBL/GenBank/DDBJ whole genome shotgun (WGS) entry which is preliminary data.</text>
</comment>
<proteinExistence type="predicted"/>
<dbReference type="Pfam" id="PF00440">
    <property type="entry name" value="TetR_N"/>
    <property type="match status" value="1"/>
</dbReference>
<keyword evidence="5" id="KW-1185">Reference proteome</keyword>
<feature type="DNA-binding region" description="H-T-H motif" evidence="2">
    <location>
        <begin position="28"/>
        <end position="47"/>
    </location>
</feature>
<dbReference type="PROSITE" id="PS01081">
    <property type="entry name" value="HTH_TETR_1"/>
    <property type="match status" value="1"/>
</dbReference>
<dbReference type="PROSITE" id="PS50977">
    <property type="entry name" value="HTH_TETR_2"/>
    <property type="match status" value="1"/>
</dbReference>
<accession>A0ABW4ZQC7</accession>